<sequence>MYWASTGLADKAEISSKISQPTIVTEAFFGLKALSVPAYTGIVSYQLMSSLNVDLNNGSYNHLHTEMVDEVRLAALVVIVTVAVPVFLITGEAKDLLSGSSLPVPRSAIAMSGDNNSLLSSSSVEQQNFAKDNPEQALYAMYDAQAVEELDRCFSSPEKGMCDGSVDLIVDSCKNSQVDLVVCHDPRIEQLVASKKA</sequence>
<proteinExistence type="predicted"/>
<keyword evidence="2" id="KW-1185">Reference proteome</keyword>
<evidence type="ECO:0000313" key="1">
    <source>
        <dbReference type="EMBL" id="AIC15231.1"/>
    </source>
</evidence>
<dbReference type="Proteomes" id="UP000027093">
    <property type="component" value="Chromosome"/>
</dbReference>
<dbReference type="HOGENOM" id="CLU_1381449_0_0_2"/>
<dbReference type="EMBL" id="CP007536">
    <property type="protein sequence ID" value="AIC15231.1"/>
    <property type="molecule type" value="Genomic_DNA"/>
</dbReference>
<gene>
    <name evidence="1" type="ORF">NVIE_010050</name>
</gene>
<accession>A0A060HNT8</accession>
<organism evidence="1 2">
    <name type="scientific">Nitrososphaera viennensis EN76</name>
    <dbReference type="NCBI Taxonomy" id="926571"/>
    <lineage>
        <taxon>Archaea</taxon>
        <taxon>Nitrososphaerota</taxon>
        <taxon>Nitrososphaeria</taxon>
        <taxon>Nitrososphaerales</taxon>
        <taxon>Nitrososphaeraceae</taxon>
        <taxon>Nitrososphaera</taxon>
    </lineage>
</organism>
<evidence type="ECO:0000313" key="2">
    <source>
        <dbReference type="Proteomes" id="UP000027093"/>
    </source>
</evidence>
<protein>
    <submittedName>
        <fullName evidence="1">Uncharacterized protein</fullName>
    </submittedName>
</protein>
<dbReference type="STRING" id="926571.NVIE_010050"/>
<dbReference type="AlphaFoldDB" id="A0A060HNT8"/>
<reference evidence="1 2" key="1">
    <citation type="journal article" date="2014" name="Int. J. Syst. Evol. Microbiol.">
        <title>Nitrososphaera viennensis gen. nov., sp. nov., an aerobic and mesophilic, ammonia-oxidizing archaeon from soil and a member of the archaeal phylum Thaumarchaeota.</title>
        <authorList>
            <person name="Stieglmeier M."/>
            <person name="Klingl A."/>
            <person name="Alves R.J."/>
            <person name="Rittmann S.K."/>
            <person name="Melcher M."/>
            <person name="Leisch N."/>
            <person name="Schleper C."/>
        </authorList>
    </citation>
    <scope>NUCLEOTIDE SEQUENCE [LARGE SCALE GENOMIC DNA]</scope>
    <source>
        <strain evidence="1">EN76</strain>
    </source>
</reference>
<dbReference type="KEGG" id="nvn:NVIE_010050"/>
<name>A0A060HNT8_9ARCH</name>